<keyword evidence="2" id="KW-1185">Reference proteome</keyword>
<dbReference type="EMBL" id="MZ171371">
    <property type="protein sequence ID" value="QYW00803.1"/>
    <property type="molecule type" value="Genomic_DNA"/>
</dbReference>
<dbReference type="Proteomes" id="UP000828511">
    <property type="component" value="Segment"/>
</dbReference>
<organism evidence="1 2">
    <name type="scientific">Gordonia phage Sahara</name>
    <dbReference type="NCBI Taxonomy" id="2859488"/>
    <lineage>
        <taxon>Viruses</taxon>
        <taxon>Duplodnaviria</taxon>
        <taxon>Heunggongvirae</taxon>
        <taxon>Uroviricota</taxon>
        <taxon>Caudoviricetes</taxon>
        <taxon>Attisvirus</taxon>
        <taxon>Attisvirus sahara</taxon>
    </lineage>
</organism>
<evidence type="ECO:0000313" key="2">
    <source>
        <dbReference type="Proteomes" id="UP000828511"/>
    </source>
</evidence>
<accession>A0AAE8BIJ9</accession>
<reference evidence="1 2" key="1">
    <citation type="submission" date="2021-05" db="EMBL/GenBank/DDBJ databases">
        <authorList>
            <person name="Bagwell C."/>
            <person name="Beedle A."/>
            <person name="Blaisdell S."/>
            <person name="Block C."/>
            <person name="Gerald A."/>
            <person name="Gray C."/>
            <person name="Koyama J."/>
            <person name="Lamp J."/>
            <person name="Luna N."/>
            <person name="Orndorff L."/>
            <person name="Puzon N."/>
            <person name="Rednoske V."/>
            <person name="Sachdev A."/>
            <person name="Slattery C."/>
            <person name="Soto C."/>
            <person name="Southam K."/>
            <person name="Spino T."/>
            <person name="Vengrovski G."/>
            <person name="Workman H."/>
            <person name="Garay G."/>
            <person name="Gogue-Garcia S."/>
            <person name="Kaino A."/>
            <person name="Keller A."/>
            <person name="Larson N."/>
            <person name="Malasarte N."/>
            <person name="Mcnees T."/>
            <person name="Mumford T."/>
            <person name="Munoz L."/>
            <person name="Orr C."/>
            <person name="Quinby H."/>
            <person name="Ragsdale M."/>
            <person name="Rodriguez Y."/>
            <person name="Senk M."/>
            <person name="Shuravloff H."/>
            <person name="Walker A."/>
            <person name="Whybark B."/>
            <person name="Stark B."/>
            <person name="Hinz J.M."/>
            <person name="Davis W.B."/>
            <person name="Riley H.L."/>
            <person name="Zack K.M."/>
            <person name="Garlena R.A."/>
            <person name="Russell D.A."/>
            <person name="Jacobs-Sera D."/>
            <person name="Hatfull G.F."/>
        </authorList>
    </citation>
    <scope>NUCLEOTIDE SEQUENCE [LARGE SCALE GENOMIC DNA]</scope>
</reference>
<name>A0AAE8BIJ9_9CAUD</name>
<protein>
    <submittedName>
        <fullName evidence="1">Uncharacterized protein</fullName>
    </submittedName>
</protein>
<gene>
    <name evidence="1" type="primary">34</name>
    <name evidence="1" type="ORF">SEA_SAHARA_34</name>
</gene>
<dbReference type="GeneID" id="77929588"/>
<sequence>MPHAPYAYICGLCIHPTSGHRLIEGSPIEGPYQCYFEDCNCQCMQTDPVGRLDEAGIAARFPGWPAQLREIPSTV</sequence>
<dbReference type="KEGG" id="vg:77929588"/>
<evidence type="ECO:0000313" key="1">
    <source>
        <dbReference type="EMBL" id="QYW00803.1"/>
    </source>
</evidence>
<dbReference type="RefSeq" id="YP_010653751.1">
    <property type="nucleotide sequence ID" value="NC_070802.1"/>
</dbReference>
<proteinExistence type="predicted"/>